<evidence type="ECO:0000313" key="3">
    <source>
        <dbReference type="Proteomes" id="UP000199296"/>
    </source>
</evidence>
<dbReference type="Proteomes" id="UP000199296">
    <property type="component" value="Unassembled WGS sequence"/>
</dbReference>
<keyword evidence="3" id="KW-1185">Reference proteome</keyword>
<gene>
    <name evidence="2" type="ORF">SAMN04488027_105197</name>
</gene>
<dbReference type="AlphaFoldDB" id="A0A1G7WHX2"/>
<keyword evidence="1" id="KW-0472">Membrane</keyword>
<protein>
    <submittedName>
        <fullName evidence="2">Uncharacterized protein</fullName>
    </submittedName>
</protein>
<dbReference type="STRING" id="470826.SAMN04488027_105197"/>
<dbReference type="OrthoDB" id="1366637at2"/>
<reference evidence="2 3" key="1">
    <citation type="submission" date="2016-10" db="EMBL/GenBank/DDBJ databases">
        <authorList>
            <person name="de Groot N.N."/>
        </authorList>
    </citation>
    <scope>NUCLEOTIDE SEQUENCE [LARGE SCALE GENOMIC DNA]</scope>
    <source>
        <strain evidence="2 3">DSM 19803</strain>
    </source>
</reference>
<keyword evidence="1" id="KW-0812">Transmembrane</keyword>
<accession>A0A1G7WHX2</accession>
<organism evidence="2 3">
    <name type="scientific">Psychroflexus sediminis</name>
    <dbReference type="NCBI Taxonomy" id="470826"/>
    <lineage>
        <taxon>Bacteria</taxon>
        <taxon>Pseudomonadati</taxon>
        <taxon>Bacteroidota</taxon>
        <taxon>Flavobacteriia</taxon>
        <taxon>Flavobacteriales</taxon>
        <taxon>Flavobacteriaceae</taxon>
        <taxon>Psychroflexus</taxon>
    </lineage>
</organism>
<proteinExistence type="predicted"/>
<feature type="transmembrane region" description="Helical" evidence="1">
    <location>
        <begin position="44"/>
        <end position="64"/>
    </location>
</feature>
<feature type="transmembrane region" description="Helical" evidence="1">
    <location>
        <begin position="71"/>
        <end position="87"/>
    </location>
</feature>
<evidence type="ECO:0000256" key="1">
    <source>
        <dbReference type="SAM" id="Phobius"/>
    </source>
</evidence>
<evidence type="ECO:0000313" key="2">
    <source>
        <dbReference type="EMBL" id="SDG70780.1"/>
    </source>
</evidence>
<sequence length="100" mass="11333">MTAQKPKPFTAEKNKLIITKIIVIYSAFFLVLKISAIIQGGWVVTNLLVALPLVLLGLLGYYFLKTNTTNWIYAIGSIVLVSVMRYYEQDLTIWIHNLVS</sequence>
<keyword evidence="1" id="KW-1133">Transmembrane helix</keyword>
<feature type="transmembrane region" description="Helical" evidence="1">
    <location>
        <begin position="21"/>
        <end position="38"/>
    </location>
</feature>
<dbReference type="RefSeq" id="WP_093367463.1">
    <property type="nucleotide sequence ID" value="NZ_FNCW01000005.1"/>
</dbReference>
<name>A0A1G7WHX2_9FLAO</name>
<dbReference type="EMBL" id="FNCW01000005">
    <property type="protein sequence ID" value="SDG70780.1"/>
    <property type="molecule type" value="Genomic_DNA"/>
</dbReference>